<protein>
    <submittedName>
        <fullName evidence="1">Ribonuclease H-like protein</fullName>
    </submittedName>
</protein>
<dbReference type="AlphaFoldDB" id="A0A9W9FXG0"/>
<organism evidence="1 2">
    <name type="scientific">Penicillium angulare</name>
    <dbReference type="NCBI Taxonomy" id="116970"/>
    <lineage>
        <taxon>Eukaryota</taxon>
        <taxon>Fungi</taxon>
        <taxon>Dikarya</taxon>
        <taxon>Ascomycota</taxon>
        <taxon>Pezizomycotina</taxon>
        <taxon>Eurotiomycetes</taxon>
        <taxon>Eurotiomycetidae</taxon>
        <taxon>Eurotiales</taxon>
        <taxon>Aspergillaceae</taxon>
        <taxon>Penicillium</taxon>
    </lineage>
</organism>
<reference evidence="1" key="2">
    <citation type="journal article" date="2023" name="IMA Fungus">
        <title>Comparative genomic study of the Penicillium genus elucidates a diverse pangenome and 15 lateral gene transfer events.</title>
        <authorList>
            <person name="Petersen C."/>
            <person name="Sorensen T."/>
            <person name="Nielsen M.R."/>
            <person name="Sondergaard T.E."/>
            <person name="Sorensen J.L."/>
            <person name="Fitzpatrick D.A."/>
            <person name="Frisvad J.C."/>
            <person name="Nielsen K.L."/>
        </authorList>
    </citation>
    <scope>NUCLEOTIDE SEQUENCE</scope>
    <source>
        <strain evidence="1">IBT 30069</strain>
    </source>
</reference>
<dbReference type="InterPro" id="IPR012337">
    <property type="entry name" value="RNaseH-like_sf"/>
</dbReference>
<name>A0A9W9FXG0_9EURO</name>
<gene>
    <name evidence="1" type="ORF">N7456_004908</name>
</gene>
<dbReference type="SUPFAM" id="SSF53098">
    <property type="entry name" value="Ribonuclease H-like"/>
    <property type="match status" value="1"/>
</dbReference>
<dbReference type="InterPro" id="IPR036397">
    <property type="entry name" value="RNaseH_sf"/>
</dbReference>
<comment type="caution">
    <text evidence="1">The sequence shown here is derived from an EMBL/GenBank/DDBJ whole genome shotgun (WGS) entry which is preliminary data.</text>
</comment>
<dbReference type="Proteomes" id="UP001149165">
    <property type="component" value="Unassembled WGS sequence"/>
</dbReference>
<sequence>MKRHAIAVDCEMVGVKNNRQTVAFLSTIDFLNGDVLISRYMVSSENVFDWRSKITGVTEDTMKSAVLSGAAFKDWREAREKL</sequence>
<dbReference type="EMBL" id="JAPQKH010000003">
    <property type="protein sequence ID" value="KAJ5108233.1"/>
    <property type="molecule type" value="Genomic_DNA"/>
</dbReference>
<proteinExistence type="predicted"/>
<dbReference type="OrthoDB" id="16516at2759"/>
<evidence type="ECO:0000313" key="1">
    <source>
        <dbReference type="EMBL" id="KAJ5108233.1"/>
    </source>
</evidence>
<evidence type="ECO:0000313" key="2">
    <source>
        <dbReference type="Proteomes" id="UP001149165"/>
    </source>
</evidence>
<dbReference type="GO" id="GO:0003676">
    <property type="term" value="F:nucleic acid binding"/>
    <property type="evidence" value="ECO:0007669"/>
    <property type="project" value="InterPro"/>
</dbReference>
<reference evidence="1" key="1">
    <citation type="submission" date="2022-11" db="EMBL/GenBank/DDBJ databases">
        <authorList>
            <person name="Petersen C."/>
        </authorList>
    </citation>
    <scope>NUCLEOTIDE SEQUENCE</scope>
    <source>
        <strain evidence="1">IBT 30069</strain>
    </source>
</reference>
<keyword evidence="2" id="KW-1185">Reference proteome</keyword>
<accession>A0A9W9FXG0</accession>
<dbReference type="Gene3D" id="3.30.420.10">
    <property type="entry name" value="Ribonuclease H-like superfamily/Ribonuclease H"/>
    <property type="match status" value="1"/>
</dbReference>